<reference evidence="5" key="1">
    <citation type="submission" date="2015-08" db="EMBL/GenBank/DDBJ databases">
        <authorList>
            <person name="Babu N.S."/>
            <person name="Beckwith C.J."/>
            <person name="Beseler K.G."/>
            <person name="Brison A."/>
            <person name="Carone J.V."/>
            <person name="Caskin T.P."/>
            <person name="Diamond M."/>
            <person name="Durham M.E."/>
            <person name="Foxe J.M."/>
            <person name="Go M."/>
            <person name="Henderson B.A."/>
            <person name="Jones I.B."/>
            <person name="McGettigan J.A."/>
            <person name="Micheletti S.J."/>
            <person name="Nasrallah M.E."/>
            <person name="Ortiz D."/>
            <person name="Piller C.R."/>
            <person name="Privatt S.R."/>
            <person name="Schneider S.L."/>
            <person name="Sharp S."/>
            <person name="Smith T.C."/>
            <person name="Stanton J.D."/>
            <person name="Ullery H.E."/>
            <person name="Wilson R.J."/>
            <person name="Serrano M.G."/>
            <person name="Buck G."/>
            <person name="Lee V."/>
            <person name="Wang Y."/>
            <person name="Carvalho R."/>
            <person name="Voegtly L."/>
            <person name="Shi R."/>
            <person name="Duckworth R."/>
            <person name="Johnson A."/>
            <person name="Loviza R."/>
            <person name="Walstead R."/>
            <person name="Shah Z."/>
            <person name="Kiflezghi M."/>
            <person name="Wade K."/>
            <person name="Ball S.L."/>
            <person name="Bradley K.W."/>
            <person name="Asai D.J."/>
            <person name="Bowman C.A."/>
            <person name="Russell D.A."/>
            <person name="Pope W.H."/>
            <person name="Jacobs-Sera D."/>
            <person name="Hendrix R.W."/>
            <person name="Hatfull G.F."/>
        </authorList>
    </citation>
    <scope>NUCLEOTIDE SEQUENCE [LARGE SCALE GENOMIC DNA]</scope>
    <source>
        <strain evidence="5">JCM 19170</strain>
    </source>
</reference>
<keyword evidence="1" id="KW-0175">Coiled coil</keyword>
<name>A0A0K6IV62_9PROT</name>
<dbReference type="AlphaFoldDB" id="A0A0K6IV62"/>
<dbReference type="OrthoDB" id="5294672at2"/>
<keyword evidence="2" id="KW-0812">Transmembrane</keyword>
<dbReference type="InterPro" id="IPR003399">
    <property type="entry name" value="Mce/MlaD"/>
</dbReference>
<dbReference type="PANTHER" id="PTHR36698:SF2">
    <property type="entry name" value="MCE_MLAD DOMAIN-CONTAINING PROTEIN"/>
    <property type="match status" value="1"/>
</dbReference>
<evidence type="ECO:0000256" key="2">
    <source>
        <dbReference type="SAM" id="Phobius"/>
    </source>
</evidence>
<keyword evidence="2" id="KW-0472">Membrane</keyword>
<evidence type="ECO:0000259" key="3">
    <source>
        <dbReference type="Pfam" id="PF02470"/>
    </source>
</evidence>
<organism evidence="4 5">
    <name type="scientific">Tepidiphilus thermophilus</name>
    <dbReference type="NCBI Taxonomy" id="876478"/>
    <lineage>
        <taxon>Bacteria</taxon>
        <taxon>Pseudomonadati</taxon>
        <taxon>Pseudomonadota</taxon>
        <taxon>Hydrogenophilia</taxon>
        <taxon>Hydrogenophilales</taxon>
        <taxon>Hydrogenophilaceae</taxon>
        <taxon>Tepidiphilus</taxon>
    </lineage>
</organism>
<gene>
    <name evidence="4" type="ORF">Ga0061068_104148</name>
</gene>
<dbReference type="Proteomes" id="UP000182108">
    <property type="component" value="Unassembled WGS sequence"/>
</dbReference>
<dbReference type="RefSeq" id="WP_055423337.1">
    <property type="nucleotide sequence ID" value="NZ_CYHH01000004.1"/>
</dbReference>
<evidence type="ECO:0000256" key="1">
    <source>
        <dbReference type="SAM" id="Coils"/>
    </source>
</evidence>
<evidence type="ECO:0000313" key="4">
    <source>
        <dbReference type="EMBL" id="CUB06995.1"/>
    </source>
</evidence>
<dbReference type="PANTHER" id="PTHR36698">
    <property type="entry name" value="BLL5892 PROTEIN"/>
    <property type="match status" value="1"/>
</dbReference>
<accession>A0A0K6IV62</accession>
<protein>
    <submittedName>
        <fullName evidence="4">ABC-type transporter Mla maintaining outer membrane lipid asymmetry, periplasmic component MlaD</fullName>
    </submittedName>
</protein>
<evidence type="ECO:0000313" key="5">
    <source>
        <dbReference type="Proteomes" id="UP000182108"/>
    </source>
</evidence>
<sequence>MRRGADQTVESRVPYVIVGVFVVVALTALAGLGLWLGADVDTRRYLPYRVLTTESVTGINRGSFVRYRGVVVGRVKGVTLVDSERVAIDLDIVEGTPIKTDTKATISSQGLTGLSYIELSGGSVEAPPLLPGPDGTPAVITAAPSLMRRLDVALSQNLEQVAGVMQQLHKLLSDDNLANLTATMADARRFTAALAAQEKRIDALAASLEKAAAQAPELAADGRRTLREAQALLAELQRTAAALREATVAAQGELQAARRGLQPEAEAALQRLEASMARLERLSASLEERPQRLLWGDPPERPGPGE</sequence>
<dbReference type="Pfam" id="PF02470">
    <property type="entry name" value="MlaD"/>
    <property type="match status" value="1"/>
</dbReference>
<feature type="transmembrane region" description="Helical" evidence="2">
    <location>
        <begin position="12"/>
        <end position="36"/>
    </location>
</feature>
<keyword evidence="2" id="KW-1133">Transmembrane helix</keyword>
<keyword evidence="5" id="KW-1185">Reference proteome</keyword>
<feature type="domain" description="Mce/MlaD" evidence="3">
    <location>
        <begin position="51"/>
        <end position="122"/>
    </location>
</feature>
<proteinExistence type="predicted"/>
<dbReference type="EMBL" id="CYHH01000004">
    <property type="protein sequence ID" value="CUB06995.1"/>
    <property type="molecule type" value="Genomic_DNA"/>
</dbReference>
<feature type="coiled-coil region" evidence="1">
    <location>
        <begin position="194"/>
        <end position="289"/>
    </location>
</feature>